<evidence type="ECO:0000256" key="8">
    <source>
        <dbReference type="ARBA" id="ARBA00023170"/>
    </source>
</evidence>
<dbReference type="Gene3D" id="2.40.170.20">
    <property type="entry name" value="TonB-dependent receptor, beta-barrel domain"/>
    <property type="match status" value="1"/>
</dbReference>
<dbReference type="Proteomes" id="UP000288227">
    <property type="component" value="Unassembled WGS sequence"/>
</dbReference>
<dbReference type="InterPro" id="IPR000531">
    <property type="entry name" value="Beta-barrel_TonB"/>
</dbReference>
<dbReference type="InterPro" id="IPR036942">
    <property type="entry name" value="Beta-barrel_TonB_sf"/>
</dbReference>
<dbReference type="Gene3D" id="2.170.130.10">
    <property type="entry name" value="TonB-dependent receptor, plug domain"/>
    <property type="match status" value="1"/>
</dbReference>
<feature type="domain" description="TonB-dependent receptor-like beta-barrel" evidence="12">
    <location>
        <begin position="231"/>
        <end position="656"/>
    </location>
</feature>
<feature type="domain" description="TonB-dependent receptor plug" evidence="13">
    <location>
        <begin position="46"/>
        <end position="154"/>
    </location>
</feature>
<sequence length="710" mass="79343">MVCANSTFAQESTTEEVEDLFELSLEDLLNLEITTATKTAGKSDVAPAITEVITAEQLVQRGYQNLGQLLNDIANNHQDRSNWGIGEPVHQNVGFGFRFDSGQNILMLFNGQRLNAFLPGNRFGGEEYLLDNIERIEIIRGPGSALYGTGAFTAVINIISKKISTGNAEGIARAGVSVTPTAGGITYNGSLLTPIAKKGSLNAAFRYSNEDGQELQVNNSLFGNQKLKDGINYTYDGEAIMSWNNLNVQGKFTKQSRNTFTGFNAVNPTNMDELELYMHAYSLGIDYSKKMNKSTFKLSGGWHNDNWTEVALIPIFAPQTTPEEPPQLDVVDLYRNGENIQTSFFIDGQGADTRSLDAEAQWTYNYINSNNIVFGVYLADDKVIDAVRPSELNLVPLQFYPFREIRDPQNNWLFDLNASRQTLAFYMQADYHLTKQLYINVGARFDNFSGTGVLASQKYSEFNPKIALVFDNEIAGTLKALAGTATRIPNGFETLSSVSILGDPNNTPERIQTYQLQWIKNWKSNFRTEAGFFHSSITNRLETNANISDELRANGFIGQFINVGNGVIQSNNGFDAKVVTRFSKTILQVNMTQYFNSDNGFAETIMYMPFTMLNIDYTIPVKWMSFNLGGNYRGGFEQPESDLRAGVKDYFVARLNLVATPSTIPFQFNLMFRNLFNTTYYYPSSSIDFVNHFPARGLDVSIGLTYKPKL</sequence>
<comment type="caution">
    <text evidence="14">The sequence shown here is derived from an EMBL/GenBank/DDBJ whole genome shotgun (WGS) entry which is preliminary data.</text>
</comment>
<dbReference type="GO" id="GO:0015344">
    <property type="term" value="F:siderophore uptake transmembrane transporter activity"/>
    <property type="evidence" value="ECO:0007669"/>
    <property type="project" value="TreeGrafter"/>
</dbReference>
<dbReference type="PANTHER" id="PTHR30069">
    <property type="entry name" value="TONB-DEPENDENT OUTER MEMBRANE RECEPTOR"/>
    <property type="match status" value="1"/>
</dbReference>
<keyword evidence="8 14" id="KW-0675">Receptor</keyword>
<evidence type="ECO:0000256" key="10">
    <source>
        <dbReference type="PROSITE-ProRule" id="PRU01360"/>
    </source>
</evidence>
<dbReference type="GO" id="GO:0044718">
    <property type="term" value="P:siderophore transmembrane transport"/>
    <property type="evidence" value="ECO:0007669"/>
    <property type="project" value="TreeGrafter"/>
</dbReference>
<keyword evidence="6 11" id="KW-0798">TonB box</keyword>
<evidence type="ECO:0000259" key="12">
    <source>
        <dbReference type="Pfam" id="PF00593"/>
    </source>
</evidence>
<dbReference type="Pfam" id="PF00593">
    <property type="entry name" value="TonB_dep_Rec_b-barrel"/>
    <property type="match status" value="1"/>
</dbReference>
<dbReference type="InterPro" id="IPR039426">
    <property type="entry name" value="TonB-dep_rcpt-like"/>
</dbReference>
<keyword evidence="5" id="KW-0732">Signal</keyword>
<comment type="similarity">
    <text evidence="10 11">Belongs to the TonB-dependent receptor family.</text>
</comment>
<dbReference type="InterPro" id="IPR012910">
    <property type="entry name" value="Plug_dom"/>
</dbReference>
<dbReference type="EMBL" id="BHXQ01000008">
    <property type="protein sequence ID" value="GCC53461.1"/>
    <property type="molecule type" value="Genomic_DNA"/>
</dbReference>
<evidence type="ECO:0000256" key="6">
    <source>
        <dbReference type="ARBA" id="ARBA00023077"/>
    </source>
</evidence>
<accession>A0A401UEX4</accession>
<dbReference type="GO" id="GO:0009279">
    <property type="term" value="C:cell outer membrane"/>
    <property type="evidence" value="ECO:0007669"/>
    <property type="project" value="UniProtKB-SubCell"/>
</dbReference>
<organism evidence="14 15">
    <name type="scientific">Chryseotalea sanaruensis</name>
    <dbReference type="NCBI Taxonomy" id="2482724"/>
    <lineage>
        <taxon>Bacteria</taxon>
        <taxon>Pseudomonadati</taxon>
        <taxon>Bacteroidota</taxon>
        <taxon>Cytophagia</taxon>
        <taxon>Cytophagales</taxon>
        <taxon>Chryseotaleaceae</taxon>
        <taxon>Chryseotalea</taxon>
    </lineage>
</organism>
<proteinExistence type="inferred from homology"/>
<dbReference type="InterPro" id="IPR037066">
    <property type="entry name" value="Plug_dom_sf"/>
</dbReference>
<keyword evidence="15" id="KW-1185">Reference proteome</keyword>
<keyword evidence="9 10" id="KW-0998">Cell outer membrane</keyword>
<dbReference type="SUPFAM" id="SSF56935">
    <property type="entry name" value="Porins"/>
    <property type="match status" value="1"/>
</dbReference>
<comment type="subcellular location">
    <subcellularLocation>
        <location evidence="1 10">Cell outer membrane</location>
        <topology evidence="1 10">Multi-pass membrane protein</topology>
    </subcellularLocation>
</comment>
<evidence type="ECO:0000256" key="4">
    <source>
        <dbReference type="ARBA" id="ARBA00022692"/>
    </source>
</evidence>
<dbReference type="AlphaFoldDB" id="A0A401UEX4"/>
<evidence type="ECO:0000259" key="13">
    <source>
        <dbReference type="Pfam" id="PF07715"/>
    </source>
</evidence>
<keyword evidence="2 10" id="KW-0813">Transport</keyword>
<evidence type="ECO:0000313" key="14">
    <source>
        <dbReference type="EMBL" id="GCC53461.1"/>
    </source>
</evidence>
<evidence type="ECO:0000256" key="7">
    <source>
        <dbReference type="ARBA" id="ARBA00023136"/>
    </source>
</evidence>
<evidence type="ECO:0000313" key="15">
    <source>
        <dbReference type="Proteomes" id="UP000288227"/>
    </source>
</evidence>
<evidence type="ECO:0000256" key="3">
    <source>
        <dbReference type="ARBA" id="ARBA00022452"/>
    </source>
</evidence>
<dbReference type="PROSITE" id="PS52016">
    <property type="entry name" value="TONB_DEPENDENT_REC_3"/>
    <property type="match status" value="1"/>
</dbReference>
<reference evidence="14 15" key="1">
    <citation type="submission" date="2018-11" db="EMBL/GenBank/DDBJ databases">
        <title>Chryseotalea sanarue gen. nov., sp., nov., a member of the family Cytophagaceae, isolated from a brackish lake in Hamamatsu Japan.</title>
        <authorList>
            <person name="Maejima Y."/>
            <person name="Iino T."/>
            <person name="Muraguchi Y."/>
            <person name="Fukuda K."/>
            <person name="Ohkuma M."/>
            <person name="Moriuchi R."/>
            <person name="Dohra H."/>
            <person name="Kimbara K."/>
            <person name="Shintani M."/>
        </authorList>
    </citation>
    <scope>NUCLEOTIDE SEQUENCE [LARGE SCALE GENOMIC DNA]</scope>
    <source>
        <strain evidence="14 15">Ys</strain>
    </source>
</reference>
<evidence type="ECO:0000256" key="2">
    <source>
        <dbReference type="ARBA" id="ARBA00022448"/>
    </source>
</evidence>
<evidence type="ECO:0000256" key="1">
    <source>
        <dbReference type="ARBA" id="ARBA00004571"/>
    </source>
</evidence>
<name>A0A401UEX4_9BACT</name>
<keyword evidence="3 10" id="KW-1134">Transmembrane beta strand</keyword>
<gene>
    <name evidence="14" type="ORF">SanaruYs_37050</name>
</gene>
<dbReference type="PANTHER" id="PTHR30069:SF29">
    <property type="entry name" value="HEMOGLOBIN AND HEMOGLOBIN-HAPTOGLOBIN-BINDING PROTEIN 1-RELATED"/>
    <property type="match status" value="1"/>
</dbReference>
<keyword evidence="7 10" id="KW-0472">Membrane</keyword>
<evidence type="ECO:0000256" key="5">
    <source>
        <dbReference type="ARBA" id="ARBA00022729"/>
    </source>
</evidence>
<keyword evidence="4 10" id="KW-0812">Transmembrane</keyword>
<protein>
    <submittedName>
        <fullName evidence="14">TonB-dependent receptor</fullName>
    </submittedName>
</protein>
<dbReference type="Pfam" id="PF07715">
    <property type="entry name" value="Plug"/>
    <property type="match status" value="1"/>
</dbReference>
<evidence type="ECO:0000256" key="11">
    <source>
        <dbReference type="RuleBase" id="RU003357"/>
    </source>
</evidence>
<evidence type="ECO:0000256" key="9">
    <source>
        <dbReference type="ARBA" id="ARBA00023237"/>
    </source>
</evidence>